<reference evidence="4" key="1">
    <citation type="submission" date="2022-07" db="EMBL/GenBank/DDBJ databases">
        <title>Faecal culturing of patients with breast cancer.</title>
        <authorList>
            <person name="Teng N.M.Y."/>
            <person name="Kiu R."/>
            <person name="Evans R."/>
            <person name="Baker D.J."/>
            <person name="Zenner C."/>
            <person name="Robinson S.D."/>
            <person name="Hall L.J."/>
        </authorList>
    </citation>
    <scope>NUCLEOTIDE SEQUENCE</scope>
    <source>
        <strain evidence="4">LH1062</strain>
    </source>
</reference>
<accession>A0ABY5I924</accession>
<organism evidence="4 5">
    <name type="scientific">Allocoprobacillus halotolerans</name>
    <dbReference type="NCBI Taxonomy" id="2944914"/>
    <lineage>
        <taxon>Bacteria</taxon>
        <taxon>Bacillati</taxon>
        <taxon>Bacillota</taxon>
        <taxon>Erysipelotrichia</taxon>
        <taxon>Erysipelotrichales</taxon>
        <taxon>Erysipelotrichaceae</taxon>
        <taxon>Allocoprobacillus</taxon>
    </lineage>
</organism>
<feature type="compositionally biased region" description="Polar residues" evidence="1">
    <location>
        <begin position="95"/>
        <end position="104"/>
    </location>
</feature>
<protein>
    <submittedName>
        <fullName evidence="4">DUF5011 domain-containing protein</fullName>
    </submittedName>
</protein>
<feature type="domain" description="Pesticidal crystal protein Cry22Aa Ig-like" evidence="3">
    <location>
        <begin position="3"/>
        <end position="65"/>
    </location>
</feature>
<keyword evidence="5" id="KW-1185">Reference proteome</keyword>
<feature type="compositionally biased region" description="Polar residues" evidence="1">
    <location>
        <begin position="78"/>
        <end position="87"/>
    </location>
</feature>
<keyword evidence="2" id="KW-1133">Transmembrane helix</keyword>
<evidence type="ECO:0000256" key="1">
    <source>
        <dbReference type="SAM" id="MobiDB-lite"/>
    </source>
</evidence>
<feature type="transmembrane region" description="Helical" evidence="2">
    <location>
        <begin position="110"/>
        <end position="128"/>
    </location>
</feature>
<keyword evidence="2" id="KW-0472">Membrane</keyword>
<gene>
    <name evidence="4" type="ORF">NMU03_13910</name>
</gene>
<evidence type="ECO:0000256" key="2">
    <source>
        <dbReference type="SAM" id="Phobius"/>
    </source>
</evidence>
<dbReference type="EMBL" id="CP101620">
    <property type="protein sequence ID" value="UTY40874.1"/>
    <property type="molecule type" value="Genomic_DNA"/>
</dbReference>
<dbReference type="InterPro" id="IPR032179">
    <property type="entry name" value="Cry22Aa_Ig-like"/>
</dbReference>
<dbReference type="Pfam" id="PF16403">
    <property type="entry name" value="Bact_surface_Ig-like"/>
    <property type="match status" value="1"/>
</dbReference>
<dbReference type="NCBIfam" id="TIGR03063">
    <property type="entry name" value="srtB_target"/>
    <property type="match status" value="1"/>
</dbReference>
<dbReference type="Gene3D" id="2.60.40.10">
    <property type="entry name" value="Immunoglobulins"/>
    <property type="match status" value="1"/>
</dbReference>
<feature type="region of interest" description="Disordered" evidence="1">
    <location>
        <begin position="69"/>
        <end position="104"/>
    </location>
</feature>
<proteinExistence type="predicted"/>
<dbReference type="InterPro" id="IPR017502">
    <property type="entry name" value="Sortase_SrtB_target"/>
</dbReference>
<evidence type="ECO:0000313" key="4">
    <source>
        <dbReference type="EMBL" id="UTY40874.1"/>
    </source>
</evidence>
<dbReference type="InterPro" id="IPR013783">
    <property type="entry name" value="Ig-like_fold"/>
</dbReference>
<keyword evidence="2" id="KW-0812">Transmembrane</keyword>
<dbReference type="Proteomes" id="UP001060112">
    <property type="component" value="Chromosome"/>
</dbReference>
<evidence type="ECO:0000259" key="3">
    <source>
        <dbReference type="Pfam" id="PF16403"/>
    </source>
</evidence>
<evidence type="ECO:0000313" key="5">
    <source>
        <dbReference type="Proteomes" id="UP001060112"/>
    </source>
</evidence>
<sequence>MYVGDEFDPLKDVTATDKEDGNITLTIENVIKNEVDNTKVGVYEVTYKVTDSQGASTVKTIKVTVKAKNGPVVPSEPNKPNTPNDSNKPIIVPDTSINDKNSQTGDSTNMTLWSLLFIASSVGLVGIYRKKEKRINKFLKARRNDLWNEIFSKT</sequence>
<name>A0ABY5I924_9FIRM</name>